<comment type="caution">
    <text evidence="1">The sequence shown here is derived from an EMBL/GenBank/DDBJ whole genome shotgun (WGS) entry which is preliminary data.</text>
</comment>
<evidence type="ECO:0000313" key="1">
    <source>
        <dbReference type="EMBL" id="CAJ2678941.1"/>
    </source>
</evidence>
<name>A0ACB0MC54_TRIPR</name>
<dbReference type="EMBL" id="CASHSV030000823">
    <property type="protein sequence ID" value="CAJ2678941.1"/>
    <property type="molecule type" value="Genomic_DNA"/>
</dbReference>
<protein>
    <submittedName>
        <fullName evidence="1">Uncharacterized protein</fullName>
    </submittedName>
</protein>
<sequence>MVKGIGLIDNELQINLWQEVVKFIEFACAKENYKNEGKLRCQGAPLYEGV</sequence>
<gene>
    <name evidence="1" type="ORF">MILVUS5_LOCUS41143</name>
</gene>
<organism evidence="1 2">
    <name type="scientific">Trifolium pratense</name>
    <name type="common">Red clover</name>
    <dbReference type="NCBI Taxonomy" id="57577"/>
    <lineage>
        <taxon>Eukaryota</taxon>
        <taxon>Viridiplantae</taxon>
        <taxon>Streptophyta</taxon>
        <taxon>Embryophyta</taxon>
        <taxon>Tracheophyta</taxon>
        <taxon>Spermatophyta</taxon>
        <taxon>Magnoliopsida</taxon>
        <taxon>eudicotyledons</taxon>
        <taxon>Gunneridae</taxon>
        <taxon>Pentapetalae</taxon>
        <taxon>rosids</taxon>
        <taxon>fabids</taxon>
        <taxon>Fabales</taxon>
        <taxon>Fabaceae</taxon>
        <taxon>Papilionoideae</taxon>
        <taxon>50 kb inversion clade</taxon>
        <taxon>NPAAA clade</taxon>
        <taxon>Hologalegina</taxon>
        <taxon>IRL clade</taxon>
        <taxon>Trifolieae</taxon>
        <taxon>Trifolium</taxon>
    </lineage>
</organism>
<accession>A0ACB0MC54</accession>
<reference evidence="1" key="1">
    <citation type="submission" date="2023-10" db="EMBL/GenBank/DDBJ databases">
        <authorList>
            <person name="Rodriguez Cubillos JULIANA M."/>
            <person name="De Vega J."/>
        </authorList>
    </citation>
    <scope>NUCLEOTIDE SEQUENCE</scope>
</reference>
<keyword evidence="2" id="KW-1185">Reference proteome</keyword>
<evidence type="ECO:0000313" key="2">
    <source>
        <dbReference type="Proteomes" id="UP001177021"/>
    </source>
</evidence>
<dbReference type="Proteomes" id="UP001177021">
    <property type="component" value="Unassembled WGS sequence"/>
</dbReference>
<proteinExistence type="predicted"/>